<accession>A0A1H1HHF7</accession>
<keyword evidence="2" id="KW-1185">Reference proteome</keyword>
<dbReference type="Proteomes" id="UP000183487">
    <property type="component" value="Unassembled WGS sequence"/>
</dbReference>
<organism evidence="1 2">
    <name type="scientific">Paraburkholderia fungorum</name>
    <dbReference type="NCBI Taxonomy" id="134537"/>
    <lineage>
        <taxon>Bacteria</taxon>
        <taxon>Pseudomonadati</taxon>
        <taxon>Pseudomonadota</taxon>
        <taxon>Betaproteobacteria</taxon>
        <taxon>Burkholderiales</taxon>
        <taxon>Burkholderiaceae</taxon>
        <taxon>Paraburkholderia</taxon>
    </lineage>
</organism>
<gene>
    <name evidence="1" type="ORF">SAMN05443245_3883</name>
</gene>
<reference evidence="2" key="1">
    <citation type="submission" date="2016-10" db="EMBL/GenBank/DDBJ databases">
        <authorList>
            <person name="Varghese N."/>
        </authorList>
    </citation>
    <scope>NUCLEOTIDE SEQUENCE [LARGE SCALE GENOMIC DNA]</scope>
    <source>
        <strain evidence="2">GAS106B</strain>
    </source>
</reference>
<proteinExistence type="predicted"/>
<dbReference type="EMBL" id="FNKP01000002">
    <property type="protein sequence ID" value="SDR24546.1"/>
    <property type="molecule type" value="Genomic_DNA"/>
</dbReference>
<sequence length="128" mass="14606">MYWVCLTAAGKPKDMMKPEFSERESARPDLLCFLVAVAAASYALTNDWRVDHVVQCCRQWLEKNRLQMDWLDRVRIGQLALKIASKDLLEAGVAVRLSSVNLLFTNEMELNEASTMVQRMMALCHDAL</sequence>
<evidence type="ECO:0000313" key="2">
    <source>
        <dbReference type="Proteomes" id="UP000183487"/>
    </source>
</evidence>
<name>A0A1H1HHF7_9BURK</name>
<protein>
    <submittedName>
        <fullName evidence="1">Uncharacterized protein</fullName>
    </submittedName>
</protein>
<evidence type="ECO:0000313" key="1">
    <source>
        <dbReference type="EMBL" id="SDR24546.1"/>
    </source>
</evidence>
<dbReference type="AlphaFoldDB" id="A0A1H1HHF7"/>